<dbReference type="SUPFAM" id="SSF69635">
    <property type="entry name" value="Type III secretory system chaperone-like"/>
    <property type="match status" value="1"/>
</dbReference>
<organism evidence="1 2">
    <name type="scientific">Pseudomonas quercus</name>
    <dbReference type="NCBI Taxonomy" id="2722792"/>
    <lineage>
        <taxon>Bacteria</taxon>
        <taxon>Pseudomonadati</taxon>
        <taxon>Pseudomonadota</taxon>
        <taxon>Gammaproteobacteria</taxon>
        <taxon>Pseudomonadales</taxon>
        <taxon>Pseudomonadaceae</taxon>
        <taxon>Pseudomonas</taxon>
    </lineage>
</organism>
<accession>A0ABX0YIE5</accession>
<proteinExistence type="predicted"/>
<dbReference type="RefSeq" id="WP_168085799.1">
    <property type="nucleotide sequence ID" value="NZ_JAAVJI010000017.1"/>
</dbReference>
<reference evidence="1 2" key="1">
    <citation type="submission" date="2020-03" db="EMBL/GenBank/DDBJ databases">
        <authorList>
            <person name="Wang L."/>
            <person name="He N."/>
            <person name="Li Y."/>
            <person name="Fang Y."/>
            <person name="Zhang F."/>
        </authorList>
    </citation>
    <scope>NUCLEOTIDE SEQUENCE [LARGE SCALE GENOMIC DNA]</scope>
    <source>
        <strain evidence="2">hsmgli-8</strain>
    </source>
</reference>
<dbReference type="Pfam" id="PF05932">
    <property type="entry name" value="CesT"/>
    <property type="match status" value="1"/>
</dbReference>
<name>A0ABX0YIE5_9PSED</name>
<comment type="caution">
    <text evidence="1">The sequence shown here is derived from an EMBL/GenBank/DDBJ whole genome shotgun (WGS) entry which is preliminary data.</text>
</comment>
<protein>
    <submittedName>
        <fullName evidence="1">Type III secretion system chaperone</fullName>
    </submittedName>
</protein>
<dbReference type="Gene3D" id="3.30.1460.10">
    <property type="match status" value="1"/>
</dbReference>
<dbReference type="InterPro" id="IPR010261">
    <property type="entry name" value="Tir_chaperone"/>
</dbReference>
<keyword evidence="2" id="KW-1185">Reference proteome</keyword>
<dbReference type="EMBL" id="JAAVJI010000017">
    <property type="protein sequence ID" value="NJP03226.1"/>
    <property type="molecule type" value="Genomic_DNA"/>
</dbReference>
<gene>
    <name evidence="1" type="ORF">HBH25_20530</name>
</gene>
<dbReference type="Proteomes" id="UP000746535">
    <property type="component" value="Unassembled WGS sequence"/>
</dbReference>
<sequence>MSIKAINQLLHSLGQRDRVGNLALGNNGCAGMALADGTSLYFEWSEPQQALHLYTPLSSHGRLGATSVDETKLYRALLALNCLSAGPVMAMHPRHAQVYLQMRFSTHELDIETLDAAINELTACRNSARQHLASQGLRL</sequence>
<dbReference type="CDD" id="cd16364">
    <property type="entry name" value="T3SC_I-like"/>
    <property type="match status" value="1"/>
</dbReference>
<evidence type="ECO:0000313" key="2">
    <source>
        <dbReference type="Proteomes" id="UP000746535"/>
    </source>
</evidence>
<evidence type="ECO:0000313" key="1">
    <source>
        <dbReference type="EMBL" id="NJP03226.1"/>
    </source>
</evidence>